<protein>
    <recommendedName>
        <fullName evidence="9">Glucanase</fullName>
        <ecNumber evidence="9">3.2.1.-</ecNumber>
    </recommendedName>
</protein>
<dbReference type="GO" id="GO:0030245">
    <property type="term" value="P:cellulose catabolic process"/>
    <property type="evidence" value="ECO:0007669"/>
    <property type="project" value="UniProtKB-KW"/>
</dbReference>
<dbReference type="Proteomes" id="UP000555564">
    <property type="component" value="Unassembled WGS sequence"/>
</dbReference>
<feature type="domain" description="CBM2" evidence="10">
    <location>
        <begin position="31"/>
        <end position="140"/>
    </location>
</feature>
<evidence type="ECO:0000259" key="10">
    <source>
        <dbReference type="PROSITE" id="PS51173"/>
    </source>
</evidence>
<keyword evidence="4" id="KW-1015">Disulfide bond</keyword>
<feature type="active site" evidence="8">
    <location>
        <position position="555"/>
    </location>
</feature>
<reference evidence="11 12" key="1">
    <citation type="submission" date="2020-08" db="EMBL/GenBank/DDBJ databases">
        <title>Sequencing the genomes of 1000 actinobacteria strains.</title>
        <authorList>
            <person name="Klenk H.-P."/>
        </authorList>
    </citation>
    <scope>NUCLEOTIDE SEQUENCE [LARGE SCALE GENOMIC DNA]</scope>
    <source>
        <strain evidence="11 12">DSM 44936</strain>
    </source>
</reference>
<dbReference type="SUPFAM" id="SSF49384">
    <property type="entry name" value="Carbohydrate-binding domain"/>
    <property type="match status" value="1"/>
</dbReference>
<dbReference type="RefSeq" id="WP_184984986.1">
    <property type="nucleotide sequence ID" value="NZ_BAAALO010000081.1"/>
</dbReference>
<keyword evidence="12" id="KW-1185">Reference proteome</keyword>
<dbReference type="InterPro" id="IPR008965">
    <property type="entry name" value="CBM2/CBM3_carb-bd_dom_sf"/>
</dbReference>
<dbReference type="PROSITE" id="PS51173">
    <property type="entry name" value="CBM2"/>
    <property type="match status" value="1"/>
</dbReference>
<dbReference type="InterPro" id="IPR012291">
    <property type="entry name" value="CBM2_carb-bd_dom_sf"/>
</dbReference>
<organism evidence="11 12">
    <name type="scientific">Sphaerisporangium rubeum</name>
    <dbReference type="NCBI Taxonomy" id="321317"/>
    <lineage>
        <taxon>Bacteria</taxon>
        <taxon>Bacillati</taxon>
        <taxon>Actinomycetota</taxon>
        <taxon>Actinomycetes</taxon>
        <taxon>Streptosporangiales</taxon>
        <taxon>Streptosporangiaceae</taxon>
        <taxon>Sphaerisporangium</taxon>
    </lineage>
</organism>
<keyword evidence="5 9" id="KW-0119">Carbohydrate metabolism</keyword>
<dbReference type="Gene3D" id="2.60.40.290">
    <property type="match status" value="1"/>
</dbReference>
<sequence length="885" mass="91413">MGPHKSFWRRAMAGAAVMFATAVGLVAGPTAAHAAVNCQVTYTKSWEGGGGFGGEISIRNTGDPLSNWTLTFPFPSGQRVSNGWNGEWSQSGSNVTVRNASYNGSQGTGATFSVGFNGTYSGTNTNPSSFAINGTPCNGGQNQTPSLVVTPTSVTVPEGGTATYSVRLSSAPSSNVTVTTTAGSGDSDLSVASGGSLSFTTSNWQTAQTVTLRAAQDSDTTNGTRTFSVAASGITPVTVTATEADDDTSQGTQSLLVSPTAVPVPEGGTASYTVRLAIAPTGNVTVTNTAGSGDSDITVSSGGSLTFTTSNWQTPQTVTLAAAQDSDTTNGSRTITVASSGLNSISVTATEADDDTSQGTQSLVVSQTAVTVPEGGTASYTVRLAIAPSGSVTVTNTAGSGDTDITVSSGASLTFTTSNWQTPQTVTLAAAQDSDQTNGSRTINVASSGLTSVAVTATESDDDGGTTPTRVDNPYVGATGYVNPDWSSKAAAEPGGTRVSNYSTGVWIDRIAAIAGTSTAMGVKAHLDEAVRQDAANGSSAVTIQFVIYNLPNRDCSALASNGELKISENGLARYKAEYIDPIAAIMADPAYRNLRIVNIIEIDSLPNLVTNTNIAACAEAQSSGAYVQGVQYALNKLYPLGNTYNYIDAAHHGWLGWDTNFGPSAELFASTIRGTTAGFNSVTGFITNTSNYSALTEPYFTVNGTVNGQQIRQSRWVDWNMYIDELTFAQAFRTRLVSLGFPSTIGMLIDTGRNGWGGSARPSGPSTSTDLNTFVNQSKVDRRIHAGNWCNQSGAGIGERPRANPATGIDAYVWIKPPGESDGASQEIPNDQGKGFDRMCDPTYGGNALNGNNPTGALPDAPIAGAWFSAQFRQLMANAYPALS</sequence>
<comment type="caution">
    <text evidence="11">The sequence shown here is derived from an EMBL/GenBank/DDBJ whole genome shotgun (WGS) entry which is preliminary data.</text>
</comment>
<keyword evidence="6 9" id="KW-0326">Glycosidase</keyword>
<feature type="chain" id="PRO_5031603567" description="Glucanase" evidence="9">
    <location>
        <begin position="35"/>
        <end position="885"/>
    </location>
</feature>
<dbReference type="GO" id="GO:0030247">
    <property type="term" value="F:polysaccharide binding"/>
    <property type="evidence" value="ECO:0007669"/>
    <property type="project" value="UniProtKB-UniRule"/>
</dbReference>
<evidence type="ECO:0000256" key="3">
    <source>
        <dbReference type="ARBA" id="ARBA00023001"/>
    </source>
</evidence>
<keyword evidence="2 9" id="KW-0378">Hydrolase</keyword>
<evidence type="ECO:0000313" key="11">
    <source>
        <dbReference type="EMBL" id="MBB6475566.1"/>
    </source>
</evidence>
<name>A0A7X0MA32_9ACTN</name>
<dbReference type="EMBL" id="JACHIU010000001">
    <property type="protein sequence ID" value="MBB6475566.1"/>
    <property type="molecule type" value="Genomic_DNA"/>
</dbReference>
<dbReference type="EC" id="3.2.1.-" evidence="9"/>
<dbReference type="GO" id="GO:0004553">
    <property type="term" value="F:hydrolase activity, hydrolyzing O-glycosyl compounds"/>
    <property type="evidence" value="ECO:0007669"/>
    <property type="project" value="InterPro"/>
</dbReference>
<dbReference type="InterPro" id="IPR001524">
    <property type="entry name" value="Glyco_hydro_6_CS"/>
</dbReference>
<evidence type="ECO:0000256" key="9">
    <source>
        <dbReference type="RuleBase" id="RU361186"/>
    </source>
</evidence>
<dbReference type="SUPFAM" id="SSF51989">
    <property type="entry name" value="Glycosyl hydrolases family 6, cellulases"/>
    <property type="match status" value="1"/>
</dbReference>
<dbReference type="Pfam" id="PF00553">
    <property type="entry name" value="CBM_2"/>
    <property type="match status" value="1"/>
</dbReference>
<proteinExistence type="inferred from homology"/>
<dbReference type="PRINTS" id="PR00733">
    <property type="entry name" value="GLHYDRLASE6"/>
</dbReference>
<dbReference type="InterPro" id="IPR036434">
    <property type="entry name" value="Beta_cellobiohydrolase_sf"/>
</dbReference>
<evidence type="ECO:0000256" key="1">
    <source>
        <dbReference type="ARBA" id="ARBA00022729"/>
    </source>
</evidence>
<evidence type="ECO:0000256" key="4">
    <source>
        <dbReference type="ARBA" id="ARBA00023157"/>
    </source>
</evidence>
<dbReference type="InterPro" id="IPR016288">
    <property type="entry name" value="Beta_cellobiohydrolase"/>
</dbReference>
<feature type="signal peptide" evidence="9">
    <location>
        <begin position="1"/>
        <end position="34"/>
    </location>
</feature>
<dbReference type="PANTHER" id="PTHR34876">
    <property type="match status" value="1"/>
</dbReference>
<dbReference type="SMART" id="SM00637">
    <property type="entry name" value="CBD_II"/>
    <property type="match status" value="1"/>
</dbReference>
<comment type="similarity">
    <text evidence="9">Belongs to the glycosyl hydrolase family 6.</text>
</comment>
<accession>A0A7X0MA32</accession>
<dbReference type="Pfam" id="PF01341">
    <property type="entry name" value="Glyco_hydro_6"/>
    <property type="match status" value="1"/>
</dbReference>
<dbReference type="Gene3D" id="3.20.20.40">
    <property type="entry name" value="1, 4-beta cellobiohydrolase"/>
    <property type="match status" value="1"/>
</dbReference>
<dbReference type="PROSITE" id="PS00655">
    <property type="entry name" value="GLYCOSYL_HYDROL_F6_1"/>
    <property type="match status" value="1"/>
</dbReference>
<evidence type="ECO:0000256" key="6">
    <source>
        <dbReference type="ARBA" id="ARBA00023295"/>
    </source>
</evidence>
<dbReference type="InterPro" id="IPR001919">
    <property type="entry name" value="CBD2"/>
</dbReference>
<evidence type="ECO:0000313" key="12">
    <source>
        <dbReference type="Proteomes" id="UP000555564"/>
    </source>
</evidence>
<keyword evidence="3 9" id="KW-0136">Cellulose degradation</keyword>
<evidence type="ECO:0000256" key="7">
    <source>
        <dbReference type="ARBA" id="ARBA00023326"/>
    </source>
</evidence>
<keyword evidence="7 9" id="KW-0624">Polysaccharide degradation</keyword>
<dbReference type="AlphaFoldDB" id="A0A7X0MA32"/>
<keyword evidence="1 9" id="KW-0732">Signal</keyword>
<evidence type="ECO:0000256" key="2">
    <source>
        <dbReference type="ARBA" id="ARBA00022801"/>
    </source>
</evidence>
<gene>
    <name evidence="11" type="ORF">BJ992_004997</name>
</gene>
<dbReference type="PANTHER" id="PTHR34876:SF4">
    <property type="entry name" value="1,4-BETA-D-GLUCAN CELLOBIOHYDROLASE C-RELATED"/>
    <property type="match status" value="1"/>
</dbReference>
<evidence type="ECO:0000256" key="8">
    <source>
        <dbReference type="PROSITE-ProRule" id="PRU10056"/>
    </source>
</evidence>
<evidence type="ECO:0000256" key="5">
    <source>
        <dbReference type="ARBA" id="ARBA00023277"/>
    </source>
</evidence>